<evidence type="ECO:0000313" key="2">
    <source>
        <dbReference type="Proteomes" id="UP000479938"/>
    </source>
</evidence>
<organism evidence="1 2">
    <name type="scientific">Flavobacterium bizetiae</name>
    <dbReference type="NCBI Taxonomy" id="2704140"/>
    <lineage>
        <taxon>Bacteria</taxon>
        <taxon>Pseudomonadati</taxon>
        <taxon>Bacteroidota</taxon>
        <taxon>Flavobacteriia</taxon>
        <taxon>Flavobacteriales</taxon>
        <taxon>Flavobacteriaceae</taxon>
        <taxon>Flavobacterium</taxon>
    </lineage>
</organism>
<dbReference type="Proteomes" id="UP000479938">
    <property type="component" value="Unassembled WGS sequence"/>
</dbReference>
<proteinExistence type="predicted"/>
<gene>
    <name evidence="1" type="ORF">FLA105534_03148</name>
</gene>
<accession>A0A6J4GNI0</accession>
<sequence>MLIREIRGEKKLNSVSLKSIILPKKMNTPFQKASEWIDAENAQDPNIEIDKNTEYPKELLYSNRMYERLMQFEPEASEQIQIASKAQHICRWKVARESYQMDRVGYLRWREDLKKFHAKTTAEILEKAGYNQDFIDRVSFLIEKKLLKKDAETQLLEDVICLVFLEYYLDPFVHKHDDEKLKNIIKKTWDKMSDKGHQEALKINYSEENLNLIKASLGL</sequence>
<name>A0A6J4GNI0_9FLAO</name>
<reference evidence="1 2" key="1">
    <citation type="submission" date="2020-02" db="EMBL/GenBank/DDBJ databases">
        <authorList>
            <person name="Criscuolo A."/>
        </authorList>
    </citation>
    <scope>NUCLEOTIDE SEQUENCE [LARGE SCALE GENOMIC DNA]</scope>
    <source>
        <strain evidence="1">CIP105534</strain>
    </source>
</reference>
<dbReference type="EMBL" id="CADCSU010000110">
    <property type="protein sequence ID" value="CAA9200579.1"/>
    <property type="molecule type" value="Genomic_DNA"/>
</dbReference>
<keyword evidence="2" id="KW-1185">Reference proteome</keyword>
<protein>
    <recommendedName>
        <fullName evidence="3">DUF4202 domain-containing protein</fullName>
    </recommendedName>
</protein>
<evidence type="ECO:0008006" key="3">
    <source>
        <dbReference type="Google" id="ProtNLM"/>
    </source>
</evidence>
<dbReference type="AlphaFoldDB" id="A0A6J4GNI0"/>
<dbReference type="PANTHER" id="PTHR41729:SF1">
    <property type="entry name" value="GLUTAMYL-TRNA SYNTHETASE"/>
    <property type="match status" value="1"/>
</dbReference>
<dbReference type="InterPro" id="IPR025255">
    <property type="entry name" value="DUF4202"/>
</dbReference>
<evidence type="ECO:0000313" key="1">
    <source>
        <dbReference type="EMBL" id="CAA9200579.1"/>
    </source>
</evidence>
<dbReference type="Pfam" id="PF13875">
    <property type="entry name" value="DUF4202"/>
    <property type="match status" value="1"/>
</dbReference>
<dbReference type="PANTHER" id="PTHR41729">
    <property type="entry name" value="GLUTAMYL-TRNA SYNTHETASE"/>
    <property type="match status" value="1"/>
</dbReference>